<sequence>MSPQGQGVKMFIIILILQIFFSKLYTNLRKAIWLGLNVVRQEPANKEPPFKSSLSNEPIEEKHHLGFFSILFEEPNISLCKSGEKKTRETQDGFCAVSLTASKETEFLETNVMGVPQVDENEFSMFGKLVATQLKTLPLYNGLLCKEKIEAILIQERLQLINYIYYM</sequence>
<name>A0ABD1EKC0_HYPHA</name>
<comment type="caution">
    <text evidence="2">The sequence shown here is derived from an EMBL/GenBank/DDBJ whole genome shotgun (WGS) entry which is preliminary data.</text>
</comment>
<evidence type="ECO:0000313" key="3">
    <source>
        <dbReference type="Proteomes" id="UP001566132"/>
    </source>
</evidence>
<keyword evidence="3" id="KW-1185">Reference proteome</keyword>
<proteinExistence type="predicted"/>
<keyword evidence="1" id="KW-0472">Membrane</keyword>
<keyword evidence="1" id="KW-0812">Transmembrane</keyword>
<reference evidence="2 3" key="1">
    <citation type="submission" date="2024-05" db="EMBL/GenBank/DDBJ databases">
        <title>Genetic variation in Jamaican populations of the coffee berry borer (Hypothenemus hampei).</title>
        <authorList>
            <person name="Errbii M."/>
            <person name="Myrie A."/>
        </authorList>
    </citation>
    <scope>NUCLEOTIDE SEQUENCE [LARGE SCALE GENOMIC DNA]</scope>
    <source>
        <strain evidence="2">JA-Hopewell-2020-01-JO</strain>
        <tissue evidence="2">Whole body</tissue>
    </source>
</reference>
<dbReference type="Proteomes" id="UP001566132">
    <property type="component" value="Unassembled WGS sequence"/>
</dbReference>
<keyword evidence="1" id="KW-1133">Transmembrane helix</keyword>
<evidence type="ECO:0000256" key="1">
    <source>
        <dbReference type="SAM" id="Phobius"/>
    </source>
</evidence>
<evidence type="ECO:0000313" key="2">
    <source>
        <dbReference type="EMBL" id="KAL1493697.1"/>
    </source>
</evidence>
<feature type="transmembrane region" description="Helical" evidence="1">
    <location>
        <begin position="6"/>
        <end position="25"/>
    </location>
</feature>
<organism evidence="2 3">
    <name type="scientific">Hypothenemus hampei</name>
    <name type="common">Coffee berry borer</name>
    <dbReference type="NCBI Taxonomy" id="57062"/>
    <lineage>
        <taxon>Eukaryota</taxon>
        <taxon>Metazoa</taxon>
        <taxon>Ecdysozoa</taxon>
        <taxon>Arthropoda</taxon>
        <taxon>Hexapoda</taxon>
        <taxon>Insecta</taxon>
        <taxon>Pterygota</taxon>
        <taxon>Neoptera</taxon>
        <taxon>Endopterygota</taxon>
        <taxon>Coleoptera</taxon>
        <taxon>Polyphaga</taxon>
        <taxon>Cucujiformia</taxon>
        <taxon>Curculionidae</taxon>
        <taxon>Scolytinae</taxon>
        <taxon>Hypothenemus</taxon>
    </lineage>
</organism>
<gene>
    <name evidence="2" type="ORF">ABEB36_009392</name>
</gene>
<dbReference type="AlphaFoldDB" id="A0ABD1EKC0"/>
<dbReference type="EMBL" id="JBDJPC010000007">
    <property type="protein sequence ID" value="KAL1493697.1"/>
    <property type="molecule type" value="Genomic_DNA"/>
</dbReference>
<protein>
    <submittedName>
        <fullName evidence="2">Uncharacterized protein</fullName>
    </submittedName>
</protein>
<accession>A0ABD1EKC0</accession>